<dbReference type="GO" id="GO:0016020">
    <property type="term" value="C:membrane"/>
    <property type="evidence" value="ECO:0007669"/>
    <property type="project" value="UniProtKB-SubCell"/>
</dbReference>
<evidence type="ECO:0000313" key="11">
    <source>
        <dbReference type="Proteomes" id="UP000078542"/>
    </source>
</evidence>
<dbReference type="GO" id="GO:0007165">
    <property type="term" value="P:signal transduction"/>
    <property type="evidence" value="ECO:0007669"/>
    <property type="project" value="UniProtKB-KW"/>
</dbReference>
<dbReference type="AlphaFoldDB" id="A0A195C509"/>
<evidence type="ECO:0000313" key="10">
    <source>
        <dbReference type="EMBL" id="KYM95261.1"/>
    </source>
</evidence>
<dbReference type="GO" id="GO:0004984">
    <property type="term" value="F:olfactory receptor activity"/>
    <property type="evidence" value="ECO:0007669"/>
    <property type="project" value="InterPro"/>
</dbReference>
<evidence type="ECO:0000256" key="6">
    <source>
        <dbReference type="ARBA" id="ARBA00023136"/>
    </source>
</evidence>
<gene>
    <name evidence="10" type="ORF">ALC62_14172</name>
</gene>
<name>A0A195C509_9HYME</name>
<evidence type="ECO:0000256" key="7">
    <source>
        <dbReference type="ARBA" id="ARBA00023170"/>
    </source>
</evidence>
<feature type="non-terminal residue" evidence="10">
    <location>
        <position position="1"/>
    </location>
</feature>
<keyword evidence="8" id="KW-0807">Transducer</keyword>
<dbReference type="Pfam" id="PF02949">
    <property type="entry name" value="7tm_6"/>
    <property type="match status" value="1"/>
</dbReference>
<evidence type="ECO:0000256" key="3">
    <source>
        <dbReference type="ARBA" id="ARBA00022692"/>
    </source>
</evidence>
<keyword evidence="11" id="KW-1185">Reference proteome</keyword>
<evidence type="ECO:0000256" key="4">
    <source>
        <dbReference type="ARBA" id="ARBA00022725"/>
    </source>
</evidence>
<keyword evidence="3 9" id="KW-0812">Transmembrane</keyword>
<dbReference type="GO" id="GO:0005549">
    <property type="term" value="F:odorant binding"/>
    <property type="evidence" value="ECO:0007669"/>
    <property type="project" value="InterPro"/>
</dbReference>
<accession>A0A195C509</accession>
<keyword evidence="5 9" id="KW-1133">Transmembrane helix</keyword>
<keyword evidence="7" id="KW-0675">Receptor</keyword>
<reference evidence="10 11" key="1">
    <citation type="submission" date="2016-03" db="EMBL/GenBank/DDBJ databases">
        <title>Cyphomyrmex costatus WGS genome.</title>
        <authorList>
            <person name="Nygaard S."/>
            <person name="Hu H."/>
            <person name="Boomsma J."/>
            <person name="Zhang G."/>
        </authorList>
    </citation>
    <scope>NUCLEOTIDE SEQUENCE [LARGE SCALE GENOMIC DNA]</scope>
    <source>
        <strain evidence="10">MS0001</strain>
        <tissue evidence="10">Whole body</tissue>
    </source>
</reference>
<keyword evidence="4" id="KW-0552">Olfaction</keyword>
<keyword evidence="6 9" id="KW-0472">Membrane</keyword>
<evidence type="ECO:0000256" key="1">
    <source>
        <dbReference type="ARBA" id="ARBA00004141"/>
    </source>
</evidence>
<keyword evidence="2" id="KW-0716">Sensory transduction</keyword>
<sequence length="189" mass="21991">IFVGISVYMLTTFIPQILDVFLPLNESRSREHPFYIEIFIDQQKYFYTVRFLMYFAMLYILGLIVANGSIFVVYMQHANGMFTILGHRAERSFSDNEQLLKSHFVHGKKYGSIALFVEDHRNILQRIINPQTFCNLRFVDIVQSCYGLSLFLEFLCMMILMGLTMVQVSVFISNISIIIDVLLSSKINK</sequence>
<dbReference type="EMBL" id="KQ978317">
    <property type="protein sequence ID" value="KYM95261.1"/>
    <property type="molecule type" value="Genomic_DNA"/>
</dbReference>
<proteinExistence type="predicted"/>
<feature type="transmembrane region" description="Helical" evidence="9">
    <location>
        <begin position="51"/>
        <end position="75"/>
    </location>
</feature>
<evidence type="ECO:0000256" key="2">
    <source>
        <dbReference type="ARBA" id="ARBA00022606"/>
    </source>
</evidence>
<evidence type="ECO:0000256" key="8">
    <source>
        <dbReference type="ARBA" id="ARBA00023224"/>
    </source>
</evidence>
<protein>
    <submittedName>
        <fullName evidence="10">Uncharacterized protein</fullName>
    </submittedName>
</protein>
<organism evidence="10 11">
    <name type="scientific">Cyphomyrmex costatus</name>
    <dbReference type="NCBI Taxonomy" id="456900"/>
    <lineage>
        <taxon>Eukaryota</taxon>
        <taxon>Metazoa</taxon>
        <taxon>Ecdysozoa</taxon>
        <taxon>Arthropoda</taxon>
        <taxon>Hexapoda</taxon>
        <taxon>Insecta</taxon>
        <taxon>Pterygota</taxon>
        <taxon>Neoptera</taxon>
        <taxon>Endopterygota</taxon>
        <taxon>Hymenoptera</taxon>
        <taxon>Apocrita</taxon>
        <taxon>Aculeata</taxon>
        <taxon>Formicoidea</taxon>
        <taxon>Formicidae</taxon>
        <taxon>Myrmicinae</taxon>
        <taxon>Cyphomyrmex</taxon>
    </lineage>
</organism>
<dbReference type="Proteomes" id="UP000078542">
    <property type="component" value="Unassembled WGS sequence"/>
</dbReference>
<evidence type="ECO:0000256" key="9">
    <source>
        <dbReference type="SAM" id="Phobius"/>
    </source>
</evidence>
<comment type="subcellular location">
    <subcellularLocation>
        <location evidence="1">Membrane</location>
        <topology evidence="1">Multi-pass membrane protein</topology>
    </subcellularLocation>
</comment>
<evidence type="ECO:0000256" key="5">
    <source>
        <dbReference type="ARBA" id="ARBA00022989"/>
    </source>
</evidence>
<feature type="transmembrane region" description="Helical" evidence="9">
    <location>
        <begin position="158"/>
        <end position="183"/>
    </location>
</feature>
<dbReference type="InterPro" id="IPR004117">
    <property type="entry name" value="7tm6_olfct_rcpt"/>
</dbReference>